<feature type="transmembrane region" description="Helical" evidence="6">
    <location>
        <begin position="114"/>
        <end position="141"/>
    </location>
</feature>
<dbReference type="Pfam" id="PF13520">
    <property type="entry name" value="AA_permease_2"/>
    <property type="match status" value="1"/>
</dbReference>
<sequence>MNIGYVEREVLVKVVSKTKAVGQLEVQDATSSTRSKRSLGFWMCTSLVVGNMIGSGIFLLPASLASYGGISLVGWGLTAAGATCLALLFARLASMVPREGGPYAYTRMAFGDFAGFWIGWGHWMSLWIGNAAISVALVSYLQGMFPILSEQRWLSGVVALALLWLITGVNTLGVKDAGIMQVITTICKLVPLLALLVFGFFRVDWQHFVPLNPSGKPPIDAITAVAALTFWSFLGIESATVPAGYVKDPAKTIPRATLLGILITSLVYILSTTVIMGIMPLSRLGHSSAPYAEAAGLLWGSWASYALAIGAVISCLGALNGLMMMAGQVPMAVAQDGLFPRIFGRVSRQGVPVFALVLSSTLASLLLLLNYMGPGNLVEMFSFIILLGTLTSQIPYAFCAIAELILFFTRRDLFNGRRLFGSSMFSILAFVYSVWAIIGAGATTVLYGFVLLLLGLPVYAWIRKQQGEKVEGGTDEEAA</sequence>
<accession>A0A455SMN8</accession>
<gene>
    <name evidence="7" type="ORF">KTC_10850</name>
</gene>
<feature type="transmembrane region" description="Helical" evidence="6">
    <location>
        <begin position="221"/>
        <end position="246"/>
    </location>
</feature>
<protein>
    <submittedName>
        <fullName evidence="7">Amino acid permease</fullName>
    </submittedName>
</protein>
<evidence type="ECO:0000256" key="1">
    <source>
        <dbReference type="ARBA" id="ARBA00004651"/>
    </source>
</evidence>
<keyword evidence="2" id="KW-1003">Cell membrane</keyword>
<dbReference type="AlphaFoldDB" id="A0A455SMN8"/>
<comment type="subcellular location">
    <subcellularLocation>
        <location evidence="1">Cell membrane</location>
        <topology evidence="1">Multi-pass membrane protein</topology>
    </subcellularLocation>
</comment>
<keyword evidence="5 6" id="KW-0472">Membrane</keyword>
<dbReference type="PANTHER" id="PTHR42770">
    <property type="entry name" value="AMINO ACID TRANSPORTER-RELATED"/>
    <property type="match status" value="1"/>
</dbReference>
<evidence type="ECO:0000256" key="5">
    <source>
        <dbReference type="ARBA" id="ARBA00023136"/>
    </source>
</evidence>
<reference evidence="7" key="1">
    <citation type="submission" date="2018-12" db="EMBL/GenBank/DDBJ databases">
        <title>Novel natural products biosynthetic potential of the class Ktedonobacteria.</title>
        <authorList>
            <person name="Zheng Y."/>
            <person name="Saitou A."/>
            <person name="Wang C.M."/>
            <person name="Toyoda A."/>
            <person name="Minakuchi Y."/>
            <person name="Sekiguchi Y."/>
            <person name="Ueda K."/>
            <person name="Takano H."/>
            <person name="Sakai Y."/>
            <person name="Yokota A."/>
            <person name="Yabe S."/>
        </authorList>
    </citation>
    <scope>NUCLEOTIDE SEQUENCE</scope>
    <source>
        <strain evidence="7">COM3</strain>
    </source>
</reference>
<dbReference type="GO" id="GO:0005886">
    <property type="term" value="C:plasma membrane"/>
    <property type="evidence" value="ECO:0007669"/>
    <property type="project" value="UniProtKB-SubCell"/>
</dbReference>
<dbReference type="InterPro" id="IPR050367">
    <property type="entry name" value="APC_superfamily"/>
</dbReference>
<evidence type="ECO:0000256" key="3">
    <source>
        <dbReference type="ARBA" id="ARBA00022692"/>
    </source>
</evidence>
<feature type="transmembrane region" description="Helical" evidence="6">
    <location>
        <begin position="383"/>
        <end position="407"/>
    </location>
</feature>
<dbReference type="InterPro" id="IPR002293">
    <property type="entry name" value="AA/rel_permease1"/>
</dbReference>
<feature type="transmembrane region" description="Helical" evidence="6">
    <location>
        <begin position="302"/>
        <end position="322"/>
    </location>
</feature>
<feature type="transmembrane region" description="Helical" evidence="6">
    <location>
        <begin position="179"/>
        <end position="201"/>
    </location>
</feature>
<feature type="transmembrane region" description="Helical" evidence="6">
    <location>
        <begin position="258"/>
        <end position="282"/>
    </location>
</feature>
<feature type="transmembrane region" description="Helical" evidence="6">
    <location>
        <begin position="39"/>
        <end position="60"/>
    </location>
</feature>
<dbReference type="PIRSF" id="PIRSF006060">
    <property type="entry name" value="AA_transporter"/>
    <property type="match status" value="1"/>
</dbReference>
<organism evidence="7">
    <name type="scientific">Thermosporothrix sp. COM3</name>
    <dbReference type="NCBI Taxonomy" id="2490863"/>
    <lineage>
        <taxon>Bacteria</taxon>
        <taxon>Bacillati</taxon>
        <taxon>Chloroflexota</taxon>
        <taxon>Ktedonobacteria</taxon>
        <taxon>Ktedonobacterales</taxon>
        <taxon>Thermosporotrichaceae</taxon>
        <taxon>Thermosporothrix</taxon>
    </lineage>
</organism>
<dbReference type="GO" id="GO:0022857">
    <property type="term" value="F:transmembrane transporter activity"/>
    <property type="evidence" value="ECO:0007669"/>
    <property type="project" value="InterPro"/>
</dbReference>
<feature type="transmembrane region" description="Helical" evidence="6">
    <location>
        <begin position="419"/>
        <end position="438"/>
    </location>
</feature>
<feature type="transmembrane region" description="Helical" evidence="6">
    <location>
        <begin position="444"/>
        <end position="462"/>
    </location>
</feature>
<keyword evidence="3 6" id="KW-0812">Transmembrane</keyword>
<feature type="transmembrane region" description="Helical" evidence="6">
    <location>
        <begin position="153"/>
        <end position="172"/>
    </location>
</feature>
<keyword evidence="4 6" id="KW-1133">Transmembrane helix</keyword>
<feature type="transmembrane region" description="Helical" evidence="6">
    <location>
        <begin position="72"/>
        <end position="93"/>
    </location>
</feature>
<dbReference type="EMBL" id="AP019376">
    <property type="protein sequence ID" value="BBH86334.1"/>
    <property type="molecule type" value="Genomic_DNA"/>
</dbReference>
<evidence type="ECO:0000256" key="4">
    <source>
        <dbReference type="ARBA" id="ARBA00022989"/>
    </source>
</evidence>
<evidence type="ECO:0000256" key="2">
    <source>
        <dbReference type="ARBA" id="ARBA00022475"/>
    </source>
</evidence>
<dbReference type="PANTHER" id="PTHR42770:SF18">
    <property type="entry name" value="ARGININE_AGMATINE ANTIPORTER"/>
    <property type="match status" value="1"/>
</dbReference>
<evidence type="ECO:0000313" key="7">
    <source>
        <dbReference type="EMBL" id="BBH86334.1"/>
    </source>
</evidence>
<proteinExistence type="predicted"/>
<evidence type="ECO:0000256" key="6">
    <source>
        <dbReference type="SAM" id="Phobius"/>
    </source>
</evidence>
<feature type="transmembrane region" description="Helical" evidence="6">
    <location>
        <begin position="351"/>
        <end position="371"/>
    </location>
</feature>
<dbReference type="Gene3D" id="1.20.1740.10">
    <property type="entry name" value="Amino acid/polyamine transporter I"/>
    <property type="match status" value="1"/>
</dbReference>
<name>A0A455SMN8_9CHLR</name>